<dbReference type="PRINTS" id="PR01338">
    <property type="entry name" value="TYPE3OMKPROT"/>
</dbReference>
<comment type="similarity">
    <text evidence="2 10">Belongs to the YscJ lipoprotein family.</text>
</comment>
<sequence>MMKTCVWILICIVLAGCKQENLLQSLEQKQANEVVAILHRNNIDGQKQNNGKSGFSVDVQKADFAAAVDILKAYDLPSRNVIEVADMFPIDSLVASPRAEKARLYSAIEQRLEQSLNTISGVVTARVHVSYDLDGAERGKKNRPIHLSSLITYEEAVDSQALVNSVKRFLKNSFDEVDYDNISVVLSKRDILQNAPTQIVKKQAALPSAGWLGAITALLLAALGGAFWYWRRQGQLGSTGGSIPRNGWYGLPPPKAALDAMAPVRAPSVQIAQEGDSPPTTKVYHG</sequence>
<evidence type="ECO:0000256" key="2">
    <source>
        <dbReference type="ARBA" id="ARBA00009509"/>
    </source>
</evidence>
<keyword evidence="8 10" id="KW-0998">Cell outer membrane</keyword>
<protein>
    <recommendedName>
        <fullName evidence="10">Lipoprotein</fullName>
    </recommendedName>
</protein>
<dbReference type="InterPro" id="IPR045851">
    <property type="entry name" value="AMP-bd_C_sf"/>
</dbReference>
<organism evidence="12 13">
    <name type="scientific">Glaciimonas immobilis</name>
    <dbReference type="NCBI Taxonomy" id="728004"/>
    <lineage>
        <taxon>Bacteria</taxon>
        <taxon>Pseudomonadati</taxon>
        <taxon>Pseudomonadota</taxon>
        <taxon>Betaproteobacteria</taxon>
        <taxon>Burkholderiales</taxon>
        <taxon>Oxalobacteraceae</taxon>
        <taxon>Glaciimonas</taxon>
    </lineage>
</organism>
<reference evidence="12 13" key="1">
    <citation type="submission" date="2020-08" db="EMBL/GenBank/DDBJ databases">
        <title>Genomic Encyclopedia of Type Strains, Phase IV (KMG-IV): sequencing the most valuable type-strain genomes for metagenomic binning, comparative biology and taxonomic classification.</title>
        <authorList>
            <person name="Goeker M."/>
        </authorList>
    </citation>
    <scope>NUCLEOTIDE SEQUENCE [LARGE SCALE GENOMIC DNA]</scope>
    <source>
        <strain evidence="12 13">DSM 23240</strain>
    </source>
</reference>
<dbReference type="RefSeq" id="WP_209216615.1">
    <property type="nucleotide sequence ID" value="NZ_JAAOZT010000002.1"/>
</dbReference>
<dbReference type="AlphaFoldDB" id="A0A840RQE1"/>
<feature type="transmembrane region" description="Helical" evidence="10">
    <location>
        <begin position="209"/>
        <end position="230"/>
    </location>
</feature>
<evidence type="ECO:0000256" key="9">
    <source>
        <dbReference type="ARBA" id="ARBA00023288"/>
    </source>
</evidence>
<keyword evidence="3" id="KW-0813">Transport</keyword>
<feature type="domain" description="Flagellar M-ring N-terminal" evidence="11">
    <location>
        <begin position="19"/>
        <end position="193"/>
    </location>
</feature>
<keyword evidence="13" id="KW-1185">Reference proteome</keyword>
<accession>A0A840RQE1</accession>
<evidence type="ECO:0000313" key="13">
    <source>
        <dbReference type="Proteomes" id="UP000571084"/>
    </source>
</evidence>
<dbReference type="GO" id="GO:0009279">
    <property type="term" value="C:cell outer membrane"/>
    <property type="evidence" value="ECO:0007669"/>
    <property type="project" value="UniProtKB-SubCell"/>
</dbReference>
<keyword evidence="4 10" id="KW-0732">Signal</keyword>
<comment type="subcellular location">
    <subcellularLocation>
        <location evidence="1">Cell outer membrane</location>
        <topology evidence="1">Lipid-anchor</topology>
    </subcellularLocation>
</comment>
<keyword evidence="10" id="KW-0812">Transmembrane</keyword>
<evidence type="ECO:0000313" key="12">
    <source>
        <dbReference type="EMBL" id="MBB5198831.1"/>
    </source>
</evidence>
<dbReference type="Gene3D" id="3.30.70.1530">
    <property type="entry name" value="Hypothetical protein rpa1041"/>
    <property type="match status" value="1"/>
</dbReference>
<dbReference type="InterPro" id="IPR006182">
    <property type="entry name" value="FliF_N_dom"/>
</dbReference>
<evidence type="ECO:0000256" key="8">
    <source>
        <dbReference type="ARBA" id="ARBA00023237"/>
    </source>
</evidence>
<comment type="caution">
    <text evidence="12">The sequence shown here is derived from an EMBL/GenBank/DDBJ whole genome shotgun (WGS) entry which is preliminary data.</text>
</comment>
<name>A0A840RQE1_9BURK</name>
<keyword evidence="7 10" id="KW-0564">Palmitate</keyword>
<dbReference type="Pfam" id="PF01514">
    <property type="entry name" value="YscJ_FliF"/>
    <property type="match status" value="1"/>
</dbReference>
<evidence type="ECO:0000256" key="4">
    <source>
        <dbReference type="ARBA" id="ARBA00022729"/>
    </source>
</evidence>
<evidence type="ECO:0000256" key="5">
    <source>
        <dbReference type="ARBA" id="ARBA00022927"/>
    </source>
</evidence>
<dbReference type="NCBIfam" id="NF011852">
    <property type="entry name" value="PRK15324.1"/>
    <property type="match status" value="1"/>
</dbReference>
<evidence type="ECO:0000256" key="7">
    <source>
        <dbReference type="ARBA" id="ARBA00023139"/>
    </source>
</evidence>
<dbReference type="InterPro" id="IPR003282">
    <property type="entry name" value="T3SS_SctJ"/>
</dbReference>
<evidence type="ECO:0000256" key="10">
    <source>
        <dbReference type="RuleBase" id="RU364102"/>
    </source>
</evidence>
<evidence type="ECO:0000256" key="3">
    <source>
        <dbReference type="ARBA" id="ARBA00022448"/>
    </source>
</evidence>
<gene>
    <name evidence="12" type="ORF">HNR39_000641</name>
</gene>
<dbReference type="InterPro" id="IPR043427">
    <property type="entry name" value="YscJ/FliF"/>
</dbReference>
<dbReference type="GO" id="GO:0009306">
    <property type="term" value="P:protein secretion"/>
    <property type="evidence" value="ECO:0007669"/>
    <property type="project" value="InterPro"/>
</dbReference>
<evidence type="ECO:0000256" key="6">
    <source>
        <dbReference type="ARBA" id="ARBA00023136"/>
    </source>
</evidence>
<keyword evidence="6 10" id="KW-0472">Membrane</keyword>
<dbReference type="Proteomes" id="UP000571084">
    <property type="component" value="Unassembled WGS sequence"/>
</dbReference>
<dbReference type="NCBIfam" id="TIGR02544">
    <property type="entry name" value="III_secr_YscJ"/>
    <property type="match status" value="1"/>
</dbReference>
<dbReference type="Gene3D" id="3.30.300.30">
    <property type="match status" value="1"/>
</dbReference>
<dbReference type="EMBL" id="JACHHQ010000001">
    <property type="protein sequence ID" value="MBB5198831.1"/>
    <property type="molecule type" value="Genomic_DNA"/>
</dbReference>
<keyword evidence="5" id="KW-0653">Protein transport</keyword>
<dbReference type="PROSITE" id="PS51257">
    <property type="entry name" value="PROKAR_LIPOPROTEIN"/>
    <property type="match status" value="1"/>
</dbReference>
<keyword evidence="10" id="KW-1133">Transmembrane helix</keyword>
<keyword evidence="9 10" id="KW-0449">Lipoprotein</keyword>
<dbReference type="PANTHER" id="PTHR30046:SF3">
    <property type="entry name" value="SECRETION SYSTEM APPARATUS LIPOPROTEIN SSAJ"/>
    <property type="match status" value="1"/>
</dbReference>
<evidence type="ECO:0000256" key="1">
    <source>
        <dbReference type="ARBA" id="ARBA00004459"/>
    </source>
</evidence>
<dbReference type="PANTHER" id="PTHR30046">
    <property type="entry name" value="FLAGELLAR M-RING PROTEIN"/>
    <property type="match status" value="1"/>
</dbReference>
<proteinExistence type="inferred from homology"/>
<evidence type="ECO:0000259" key="11">
    <source>
        <dbReference type="Pfam" id="PF01514"/>
    </source>
</evidence>